<dbReference type="PANTHER" id="PTHR10098">
    <property type="entry name" value="RAPSYN-RELATED"/>
    <property type="match status" value="1"/>
</dbReference>
<dbReference type="PANTHER" id="PTHR10098:SF112">
    <property type="entry name" value="SLR0380 PROTEIN"/>
    <property type="match status" value="1"/>
</dbReference>
<dbReference type="SUPFAM" id="SSF48452">
    <property type="entry name" value="TPR-like"/>
    <property type="match status" value="2"/>
</dbReference>
<dbReference type="Proteomes" id="UP000658514">
    <property type="component" value="Unassembled WGS sequence"/>
</dbReference>
<proteinExistence type="predicted"/>
<evidence type="ECO:0000313" key="2">
    <source>
        <dbReference type="EMBL" id="MBD2200371.1"/>
    </source>
</evidence>
<dbReference type="SMART" id="SM00028">
    <property type="entry name" value="TPR"/>
    <property type="match status" value="5"/>
</dbReference>
<dbReference type="InterPro" id="IPR019734">
    <property type="entry name" value="TPR_rpt"/>
</dbReference>
<name>A0ABR8AK61_9CYAN</name>
<dbReference type="EMBL" id="JACJQH010000086">
    <property type="protein sequence ID" value="MBD2200371.1"/>
    <property type="molecule type" value="Genomic_DNA"/>
</dbReference>
<evidence type="ECO:0000313" key="3">
    <source>
        <dbReference type="Proteomes" id="UP000658514"/>
    </source>
</evidence>
<dbReference type="Gene3D" id="1.25.40.10">
    <property type="entry name" value="Tetratricopeptide repeat domain"/>
    <property type="match status" value="3"/>
</dbReference>
<organism evidence="2 3">
    <name type="scientific">Calothrix parietina FACHB-288</name>
    <dbReference type="NCBI Taxonomy" id="2692896"/>
    <lineage>
        <taxon>Bacteria</taxon>
        <taxon>Bacillati</taxon>
        <taxon>Cyanobacteriota</taxon>
        <taxon>Cyanophyceae</taxon>
        <taxon>Nostocales</taxon>
        <taxon>Calotrichaceae</taxon>
        <taxon>Calothrix</taxon>
    </lineage>
</organism>
<accession>A0ABR8AK61</accession>
<dbReference type="Pfam" id="PF12770">
    <property type="entry name" value="CHAT"/>
    <property type="match status" value="1"/>
</dbReference>
<comment type="caution">
    <text evidence="2">The sequence shown here is derived from an EMBL/GenBank/DDBJ whole genome shotgun (WGS) entry which is preliminary data.</text>
</comment>
<gene>
    <name evidence="2" type="ORF">H6G24_33735</name>
</gene>
<keyword evidence="3" id="KW-1185">Reference proteome</keyword>
<reference evidence="2 3" key="1">
    <citation type="journal article" date="2020" name="ISME J.">
        <title>Comparative genomics reveals insights into cyanobacterial evolution and habitat adaptation.</title>
        <authorList>
            <person name="Chen M.Y."/>
            <person name="Teng W.K."/>
            <person name="Zhao L."/>
            <person name="Hu C.X."/>
            <person name="Zhou Y.K."/>
            <person name="Han B.P."/>
            <person name="Song L.R."/>
            <person name="Shu W.S."/>
        </authorList>
    </citation>
    <scope>NUCLEOTIDE SEQUENCE [LARGE SCALE GENOMIC DNA]</scope>
    <source>
        <strain evidence="2 3">FACHB-288</strain>
    </source>
</reference>
<dbReference type="InterPro" id="IPR024983">
    <property type="entry name" value="CHAT_dom"/>
</dbReference>
<feature type="domain" description="CHAT" evidence="1">
    <location>
        <begin position="602"/>
        <end position="876"/>
    </location>
</feature>
<protein>
    <submittedName>
        <fullName evidence="2">CHAT domain-containing protein</fullName>
    </submittedName>
</protein>
<sequence length="878" mass="97799">MPKFNSLYKQRIKFGYVILAGLTALLCIFTSPVFARDTSNQGFNSPQIAILPQEQEAKNLYTAGRFSEAVTVLQQVLQVYQGNNDTIGQAVVLSNLALNFHQLGQIPKATEAIENAIALIQNTPDSPQSLTVWAQAVDVKGGLQLAQGKAEAALSSWEQAASFYQKLQDSNKVTLVTIKQAQALQTLGLYQRTISTLEKLKTTLQNQPDSLIKAANLRSLGDALLVAGDLKKADENLQASLKIAQQLQSPENVAAAYLSLGNLARAQSKNKEKNNQQALGFYQQAEVMANTSTIKAQAQINRLRLLVKMEKLPEAQALYPQIKSQISNLPVGRPAIYAQVQFAQSLLELRLKSSSPNPETIGQILAVARQQAEQLQDVRAESFVLGNLGHLYEMTQQWAIAQDLTRKALNLSQSIQAQDIAYRWQWQLGRILCQGQKQCDNQEKFPDAINAYTEAFNSLQGIRGDLIASNADVQFSFRESVEPLYRRLVDLLLQSPTSSQSNLQQARNVLEALQVAKLQNFMQQACQDTKLQLDKVIDTKDQKAAVIYSIILDDRLEVIVKFPNNQDLYHSPAVKLSKKEIETTLQQFYNNLKDIGNYEDVQEDGQKVYRWLIQPIQTKLEQGKIKTLIFVLDGFLRKIPMASLYDGKQYLMEKYAVALVLGLQVRDPMPLQRREIKVLAASLTEPPKEVKGFSRLENVKKEIAEIKKTGVDVSTIAEAQFTNKAFNTKLNTSNFDIVHLATHGYFGADRENTFVLTADGKMKLDEFDRLFQRQGQKRTKAIEILFLSACQTAAGNDQAVMGIAGTTVQAGASSAIASLWDLDDQSSVLFAKAFYQNLGKPGVSRAEALRLAQQALFKNPDYDHPSFWAPYVLVGSWL</sequence>
<dbReference type="InterPro" id="IPR011990">
    <property type="entry name" value="TPR-like_helical_dom_sf"/>
</dbReference>
<evidence type="ECO:0000259" key="1">
    <source>
        <dbReference type="Pfam" id="PF12770"/>
    </source>
</evidence>